<gene>
    <name evidence="5" type="ORF">BQ4739_LOCUS13314</name>
</gene>
<feature type="region of interest" description="Disordered" evidence="1">
    <location>
        <begin position="1557"/>
        <end position="1675"/>
    </location>
</feature>
<proteinExistence type="predicted"/>
<feature type="region of interest" description="Disordered" evidence="1">
    <location>
        <begin position="295"/>
        <end position="334"/>
    </location>
</feature>
<dbReference type="PANTHER" id="PTHR10887">
    <property type="entry name" value="DNA2/NAM7 HELICASE FAMILY"/>
    <property type="match status" value="1"/>
</dbReference>
<keyword evidence="6" id="KW-1185">Reference proteome</keyword>
<evidence type="ECO:0000256" key="1">
    <source>
        <dbReference type="SAM" id="MobiDB-lite"/>
    </source>
</evidence>
<feature type="compositionally biased region" description="Low complexity" evidence="1">
    <location>
        <begin position="657"/>
        <end position="675"/>
    </location>
</feature>
<feature type="domain" description="DNA2/NAM7 helicase helicase" evidence="3">
    <location>
        <begin position="412"/>
        <end position="775"/>
    </location>
</feature>
<feature type="compositionally biased region" description="Low complexity" evidence="1">
    <location>
        <begin position="308"/>
        <end position="334"/>
    </location>
</feature>
<feature type="compositionally biased region" description="Low complexity" evidence="1">
    <location>
        <begin position="1558"/>
        <end position="1575"/>
    </location>
</feature>
<feature type="transmembrane region" description="Helical" evidence="2">
    <location>
        <begin position="21"/>
        <end position="43"/>
    </location>
</feature>
<dbReference type="Proteomes" id="UP000256970">
    <property type="component" value="Unassembled WGS sequence"/>
</dbReference>
<feature type="region of interest" description="Disordered" evidence="1">
    <location>
        <begin position="657"/>
        <end position="679"/>
    </location>
</feature>
<sequence length="1675" mass="178180">MLVDGSQLPTGQRAQRQRRGPAAAAGAGLVAAAATWLAAAAAAPRGTRPGRGKEGIASTSRLEQQVVSSRLWEPACQALQPPLPAAVPATFGSLQQYVAAFEPLMLEEAAEGIKAAFEESERAGRGADVEVQIVSSLSSEWHNVRLAAATPEALAALRQLQQDRDCSVVVLSLYIPADAAAAADEEQRATPPPGSRQQQQQQQQRGVLAARVTGLVRWWELEQGAVYVHVRPCCGKHPAEASSPCCKVLQQMQQWMDHPLGSWRLTPSGSIVTSVREFRTLERLRAVHPPLLDFILNPSKQKSDDNSTRASRSSASTEAAQQQPDPAAAAAAAAAAKELPSEVGSSAFRSYLTEHFDGPQIHAITCAAAHLVQQQQQQQRGSTPEQQDELDEDQQMHDQQEVDPTAAAAAAAAGQPYVPFTLIQGPPGTGKTHTVLGVLNAWHLTQFQRFFLSLDAAVRELAERGAKLDAEMTSDGFSGRLAPRPRILVCAPSNAAIDELLERILRGTFRDVNGRVYRPDVVRLGSEEALSEEARQVWVEQLCGRLLAHSVASYTAERQEQERQFQLCLRRMHNLTESLQVMQSMLVKERAAAAAPDGADAAAAAATHEQQVLGLVAQLVNEFEQLQKIKQALARLAVLEHLVAGPGSNEWGKRLAALQAAQQQKQQQQHAAHQPGQPPHFNQAEFWRAAFRAAPREVQSDLEMSFVEKAEMVFTTLSSSARDVFSRLVTPFELVLVDEAAQAAEIAALQPLVYGAKAVVMVGDPQQLPATLFSQAAKQLALERSLFERLAEAGCPVNVLTVQYRMHPAIRTFPSAYFYHSQLIDAPSVLQRPRPWFDAAAAAAAAAAAGVTTSPAAAPSSSSSVLLPYVVYDVSRGRERFAARGGKSPENELEARMAVALYGEVRRVRAAALAAAAASVAREPPQLRLDVGVITPYRGQRTLLRRLFEQRFGKAVLQEVKIETVDSFQGKQLDIVILSCVRAPKGGTAGPVAAAAAEWPESTGSTTADRPAQQAVQKALQRAEQAASADAAASEDQQQQQEPISLQLVRKGGVGFLSDTRRMNVAITRARQALYVLGHCDTLVSNPAWAALIGDAGARGCLVWDAQPDDVADQQRRAALAGKLHKARQLQEAMMPSWQQQQAADAAAAAAAVSDEDGGVREGGAADRMLVDASTAAATNPSDQQQQQQQQGRTGTPPLGAAAAAAGTADDGSAKDWLQAMRESQAAELKRKSEGQQQQQQPKNKRQRLLAEEQREGSDAGGSAPGTPQLPGTPQHTTAAAAGEGAAAAAGQQSPVQQQQATEQQMQQLQLNQQQQQQQVAEDEVWWGAPGDGFDTYRGMTPKQGAVLWLLAPLVQQSMLRILLAMSPQEVAGALQRMSPADVAWVLPALQQQQQQQGAAAAGFVPGQQQQLQQGGQLALPGHGPLPPGGAIPGAITGPGQQQQQQQHLLGPPPQQGGYAPAAPPAAAAGAGFAGPPQQLLMQQQQQQQPGVPGMPQQGVLLQPPGIQMMVLQAQHAAAAAAAGLGGPPMQQFVMGPDGTVLQQQQQQQQQPMFCAAQGQQLQQQDPGQQQQQQGGQQGWKGKQQKHQGGQSPVGGRGQQQQHGGRGGGRGGRGGGRQQQQQGKGGGRGGRGGDGQQQQGRGGGRGGGRGQQQQQHRQGGGGGRGRGRVMTADNK</sequence>
<dbReference type="InterPro" id="IPR047187">
    <property type="entry name" value="SF1_C_Upf1"/>
</dbReference>
<evidence type="ECO:0000259" key="4">
    <source>
        <dbReference type="Pfam" id="PF13087"/>
    </source>
</evidence>
<dbReference type="Pfam" id="PF13087">
    <property type="entry name" value="AAA_12"/>
    <property type="match status" value="1"/>
</dbReference>
<feature type="compositionally biased region" description="Gly residues" evidence="1">
    <location>
        <begin position="1592"/>
        <end position="1650"/>
    </location>
</feature>
<keyword evidence="2" id="KW-0472">Membrane</keyword>
<accession>A0A383W7I8</accession>
<feature type="compositionally biased region" description="Low complexity" evidence="1">
    <location>
        <begin position="10"/>
        <end position="21"/>
    </location>
</feature>
<dbReference type="CDD" id="cd18042">
    <property type="entry name" value="DEXXQc_SETX"/>
    <property type="match status" value="1"/>
</dbReference>
<feature type="compositionally biased region" description="Low complexity" evidence="1">
    <location>
        <begin position="1433"/>
        <end position="1500"/>
    </location>
</feature>
<dbReference type="PANTHER" id="PTHR10887:SF495">
    <property type="entry name" value="HELICASE SENATAXIN ISOFORM X1-RELATED"/>
    <property type="match status" value="1"/>
</dbReference>
<keyword evidence="2" id="KW-0812">Transmembrane</keyword>
<feature type="domain" description="DNA2/NAM7 helicase-like C-terminal" evidence="4">
    <location>
        <begin position="782"/>
        <end position="1080"/>
    </location>
</feature>
<dbReference type="InterPro" id="IPR041679">
    <property type="entry name" value="DNA2/NAM7-like_C"/>
</dbReference>
<keyword evidence="2" id="KW-1133">Transmembrane helix</keyword>
<dbReference type="Gene3D" id="3.40.50.300">
    <property type="entry name" value="P-loop containing nucleotide triphosphate hydrolases"/>
    <property type="match status" value="2"/>
</dbReference>
<feature type="region of interest" description="Disordered" evidence="1">
    <location>
        <begin position="1176"/>
        <end position="1304"/>
    </location>
</feature>
<evidence type="ECO:0008006" key="7">
    <source>
        <dbReference type="Google" id="ProtNLM"/>
    </source>
</evidence>
<feature type="region of interest" description="Disordered" evidence="1">
    <location>
        <begin position="1401"/>
        <end position="1500"/>
    </location>
</feature>
<name>A0A383W7I8_TETOB</name>
<evidence type="ECO:0000313" key="6">
    <source>
        <dbReference type="Proteomes" id="UP000256970"/>
    </source>
</evidence>
<feature type="region of interest" description="Disordered" evidence="1">
    <location>
        <begin position="1"/>
        <end position="21"/>
    </location>
</feature>
<feature type="compositionally biased region" description="Low complexity" evidence="1">
    <location>
        <begin position="1200"/>
        <end position="1211"/>
    </location>
</feature>
<feature type="region of interest" description="Disordered" evidence="1">
    <location>
        <begin position="375"/>
        <end position="410"/>
    </location>
</feature>
<dbReference type="InterPro" id="IPR045055">
    <property type="entry name" value="DNA2/NAM7-like"/>
</dbReference>
<feature type="compositionally biased region" description="Low complexity" evidence="1">
    <location>
        <begin position="1401"/>
        <end position="1423"/>
    </location>
</feature>
<dbReference type="InterPro" id="IPR027417">
    <property type="entry name" value="P-loop_NTPase"/>
</dbReference>
<reference evidence="5 6" key="1">
    <citation type="submission" date="2016-10" db="EMBL/GenBank/DDBJ databases">
        <authorList>
            <person name="Cai Z."/>
        </authorList>
    </citation>
    <scope>NUCLEOTIDE SEQUENCE [LARGE SCALE GENOMIC DNA]</scope>
</reference>
<feature type="compositionally biased region" description="Basic and acidic residues" evidence="1">
    <location>
        <begin position="1249"/>
        <end position="1258"/>
    </location>
</feature>
<evidence type="ECO:0000259" key="3">
    <source>
        <dbReference type="Pfam" id="PF13086"/>
    </source>
</evidence>
<organism evidence="5 6">
    <name type="scientific">Tetradesmus obliquus</name>
    <name type="common">Green alga</name>
    <name type="synonym">Acutodesmus obliquus</name>
    <dbReference type="NCBI Taxonomy" id="3088"/>
    <lineage>
        <taxon>Eukaryota</taxon>
        <taxon>Viridiplantae</taxon>
        <taxon>Chlorophyta</taxon>
        <taxon>core chlorophytes</taxon>
        <taxon>Chlorophyceae</taxon>
        <taxon>CS clade</taxon>
        <taxon>Sphaeropleales</taxon>
        <taxon>Scenedesmaceae</taxon>
        <taxon>Tetradesmus</taxon>
    </lineage>
</organism>
<feature type="region of interest" description="Disordered" evidence="1">
    <location>
        <begin position="182"/>
        <end position="204"/>
    </location>
</feature>
<dbReference type="SUPFAM" id="SSF52540">
    <property type="entry name" value="P-loop containing nucleoside triphosphate hydrolases"/>
    <property type="match status" value="1"/>
</dbReference>
<evidence type="ECO:0000313" key="5">
    <source>
        <dbReference type="EMBL" id="SZX73203.1"/>
    </source>
</evidence>
<protein>
    <recommendedName>
        <fullName evidence="7">Helicase ATP-binding domain-containing protein</fullName>
    </recommendedName>
</protein>
<evidence type="ECO:0000256" key="2">
    <source>
        <dbReference type="SAM" id="Phobius"/>
    </source>
</evidence>
<dbReference type="Pfam" id="PF13086">
    <property type="entry name" value="AAA_11"/>
    <property type="match status" value="1"/>
</dbReference>
<dbReference type="InterPro" id="IPR041677">
    <property type="entry name" value="DNA2/NAM7_AAA_11"/>
</dbReference>
<dbReference type="EMBL" id="FNXT01001186">
    <property type="protein sequence ID" value="SZX73203.1"/>
    <property type="molecule type" value="Genomic_DNA"/>
</dbReference>
<dbReference type="GO" id="GO:0004386">
    <property type="term" value="F:helicase activity"/>
    <property type="evidence" value="ECO:0007669"/>
    <property type="project" value="InterPro"/>
</dbReference>
<dbReference type="CDD" id="cd18808">
    <property type="entry name" value="SF1_C_Upf1"/>
    <property type="match status" value="1"/>
</dbReference>
<feature type="compositionally biased region" description="Low complexity" evidence="1">
    <location>
        <begin position="1275"/>
        <end position="1304"/>
    </location>
</feature>